<reference evidence="2" key="1">
    <citation type="journal article" date="2014" name="Nat. Genet.">
        <title>A reference genome for common bean and genome-wide analysis of dual domestications.</title>
        <authorList>
            <person name="Schmutz J."/>
            <person name="McClean P.E."/>
            <person name="Mamidi S."/>
            <person name="Wu G.A."/>
            <person name="Cannon S.B."/>
            <person name="Grimwood J."/>
            <person name="Jenkins J."/>
            <person name="Shu S."/>
            <person name="Song Q."/>
            <person name="Chavarro C."/>
            <person name="Torres-Torres M."/>
            <person name="Geffroy V."/>
            <person name="Moghaddam S.M."/>
            <person name="Gao D."/>
            <person name="Abernathy B."/>
            <person name="Barry K."/>
            <person name="Blair M."/>
            <person name="Brick M.A."/>
            <person name="Chovatia M."/>
            <person name="Gepts P."/>
            <person name="Goodstein D.M."/>
            <person name="Gonzales M."/>
            <person name="Hellsten U."/>
            <person name="Hyten D.L."/>
            <person name="Jia G."/>
            <person name="Kelly J.D."/>
            <person name="Kudrna D."/>
            <person name="Lee R."/>
            <person name="Richard M.M."/>
            <person name="Miklas P.N."/>
            <person name="Osorno J.M."/>
            <person name="Rodrigues J."/>
            <person name="Thareau V."/>
            <person name="Urrea C.A."/>
            <person name="Wang M."/>
            <person name="Yu Y."/>
            <person name="Zhang M."/>
            <person name="Wing R.A."/>
            <person name="Cregan P.B."/>
            <person name="Rokhsar D.S."/>
            <person name="Jackson S.A."/>
        </authorList>
    </citation>
    <scope>NUCLEOTIDE SEQUENCE [LARGE SCALE GENOMIC DNA]</scope>
    <source>
        <strain evidence="2">cv. G19833</strain>
    </source>
</reference>
<gene>
    <name evidence="1" type="ORF">PHAVU_006G035600g</name>
</gene>
<organism evidence="1 2">
    <name type="scientific">Phaseolus vulgaris</name>
    <name type="common">Kidney bean</name>
    <name type="synonym">French bean</name>
    <dbReference type="NCBI Taxonomy" id="3885"/>
    <lineage>
        <taxon>Eukaryota</taxon>
        <taxon>Viridiplantae</taxon>
        <taxon>Streptophyta</taxon>
        <taxon>Embryophyta</taxon>
        <taxon>Tracheophyta</taxon>
        <taxon>Spermatophyta</taxon>
        <taxon>Magnoliopsida</taxon>
        <taxon>eudicotyledons</taxon>
        <taxon>Gunneridae</taxon>
        <taxon>Pentapetalae</taxon>
        <taxon>rosids</taxon>
        <taxon>fabids</taxon>
        <taxon>Fabales</taxon>
        <taxon>Fabaceae</taxon>
        <taxon>Papilionoideae</taxon>
        <taxon>50 kb inversion clade</taxon>
        <taxon>NPAAA clade</taxon>
        <taxon>indigoferoid/millettioid clade</taxon>
        <taxon>Phaseoleae</taxon>
        <taxon>Phaseolus</taxon>
    </lineage>
</organism>
<dbReference type="EMBL" id="CM002293">
    <property type="protein sequence ID" value="ESW18375.1"/>
    <property type="molecule type" value="Genomic_DNA"/>
</dbReference>
<dbReference type="OrthoDB" id="1437005at2759"/>
<name>V7BMU4_PHAVU</name>
<evidence type="ECO:0000313" key="2">
    <source>
        <dbReference type="Proteomes" id="UP000000226"/>
    </source>
</evidence>
<proteinExistence type="predicted"/>
<sequence>MGNKFIMELHKWSSAAFPEEYALVCTSPFDKSKRSIFRLRVNPEMVLLRLAESVCDHHGVRLFHMELSAQRDNMDCFNLGKVRVVVDGTSPQTQSKGTKYLTLGACSPSASEYAGKDSLSDLCGRKSCFYEVMRKVESSGSVERVSWEFFHSYKVTLRSHIRYHVIIECDKETGLRANIRGPFQCDGPVLRAECVPRSLIQPVLTQEPSKAIRAFAESEFEGKEYILFHGASDKQCVIIDNTRALFHGHGNASQYKDCNIIMQTVVGKSLSP</sequence>
<dbReference type="Proteomes" id="UP000000226">
    <property type="component" value="Chromosome 6"/>
</dbReference>
<keyword evidence="2" id="KW-1185">Reference proteome</keyword>
<dbReference type="AlphaFoldDB" id="V7BMU4"/>
<dbReference type="Gramene" id="ESW18375">
    <property type="protein sequence ID" value="ESW18375"/>
    <property type="gene ID" value="PHAVU_006G035600g"/>
</dbReference>
<accession>V7BMU4</accession>
<evidence type="ECO:0000313" key="1">
    <source>
        <dbReference type="EMBL" id="ESW18375.1"/>
    </source>
</evidence>
<protein>
    <submittedName>
        <fullName evidence="1">Uncharacterized protein</fullName>
    </submittedName>
</protein>